<protein>
    <submittedName>
        <fullName evidence="1">Uncharacterized protein</fullName>
    </submittedName>
</protein>
<reference evidence="1 2" key="2">
    <citation type="journal article" date="2017" name="Nature">
        <title>The Apostasia genome and the evolution of orchids.</title>
        <authorList>
            <person name="Zhang G.Q."/>
            <person name="Liu K.W."/>
            <person name="Li Z."/>
            <person name="Lohaus R."/>
            <person name="Hsiao Y.Y."/>
            <person name="Niu S.C."/>
            <person name="Wang J.Y."/>
            <person name="Lin Y.C."/>
            <person name="Xu Q."/>
            <person name="Chen L.J."/>
            <person name="Yoshida K."/>
            <person name="Fujiwara S."/>
            <person name="Wang Z.W."/>
            <person name="Zhang Y.Q."/>
            <person name="Mitsuda N."/>
            <person name="Wang M."/>
            <person name="Liu G.H."/>
            <person name="Pecoraro L."/>
            <person name="Huang H.X."/>
            <person name="Xiao X.J."/>
            <person name="Lin M."/>
            <person name="Wu X.Y."/>
            <person name="Wu W.L."/>
            <person name="Chen Y.Y."/>
            <person name="Chang S.B."/>
            <person name="Sakamoto S."/>
            <person name="Ohme-Takagi M."/>
            <person name="Yagi M."/>
            <person name="Zeng S.J."/>
            <person name="Shen C.Y."/>
            <person name="Yeh C.M."/>
            <person name="Luo Y.B."/>
            <person name="Tsai W.C."/>
            <person name="Van de Peer Y."/>
            <person name="Liu Z.J."/>
        </authorList>
    </citation>
    <scope>NUCLEOTIDE SEQUENCE [LARGE SCALE GENOMIC DNA]</scope>
    <source>
        <tissue evidence="1">The whole plant</tissue>
    </source>
</reference>
<reference evidence="1 2" key="1">
    <citation type="journal article" date="2016" name="Sci. Rep.">
        <title>The Dendrobium catenatum Lindl. genome sequence provides insights into polysaccharide synthase, floral development and adaptive evolution.</title>
        <authorList>
            <person name="Zhang G.Q."/>
            <person name="Xu Q."/>
            <person name="Bian C."/>
            <person name="Tsai W.C."/>
            <person name="Yeh C.M."/>
            <person name="Liu K.W."/>
            <person name="Yoshida K."/>
            <person name="Zhang L.S."/>
            <person name="Chang S.B."/>
            <person name="Chen F."/>
            <person name="Shi Y."/>
            <person name="Su Y.Y."/>
            <person name="Zhang Y.Q."/>
            <person name="Chen L.J."/>
            <person name="Yin Y."/>
            <person name="Lin M."/>
            <person name="Huang H."/>
            <person name="Deng H."/>
            <person name="Wang Z.W."/>
            <person name="Zhu S.L."/>
            <person name="Zhao X."/>
            <person name="Deng C."/>
            <person name="Niu S.C."/>
            <person name="Huang J."/>
            <person name="Wang M."/>
            <person name="Liu G.H."/>
            <person name="Yang H.J."/>
            <person name="Xiao X.J."/>
            <person name="Hsiao Y.Y."/>
            <person name="Wu W.L."/>
            <person name="Chen Y.Y."/>
            <person name="Mitsuda N."/>
            <person name="Ohme-Takagi M."/>
            <person name="Luo Y.B."/>
            <person name="Van de Peer Y."/>
            <person name="Liu Z.J."/>
        </authorList>
    </citation>
    <scope>NUCLEOTIDE SEQUENCE [LARGE SCALE GENOMIC DNA]</scope>
    <source>
        <tissue evidence="1">The whole plant</tissue>
    </source>
</reference>
<accession>A0A2I0WHL6</accession>
<dbReference type="Proteomes" id="UP000233837">
    <property type="component" value="Unassembled WGS sequence"/>
</dbReference>
<dbReference type="Gene3D" id="3.20.10.10">
    <property type="entry name" value="D-amino Acid Aminotransferase, subunit A, domain 2"/>
    <property type="match status" value="1"/>
</dbReference>
<evidence type="ECO:0000313" key="1">
    <source>
        <dbReference type="EMBL" id="PKU75159.1"/>
    </source>
</evidence>
<dbReference type="InterPro" id="IPR043132">
    <property type="entry name" value="BCAT-like_C"/>
</dbReference>
<proteinExistence type="predicted"/>
<sequence length="122" mass="13192">MERMRPPMVSELLLSNDGDRILEGSVTNFFVVCKEDRVASCVHAWAGSSACIAGRAPIQNSTSREAKGRIEAFLWAARSLVVVGDKADDSTYDLEKAPSFVVQTAPLSDGVLPGVIRQLVIE</sequence>
<dbReference type="AlphaFoldDB" id="A0A2I0WHL6"/>
<gene>
    <name evidence="1" type="ORF">MA16_Dca015515</name>
</gene>
<dbReference type="PANTHER" id="PTHR47703:SF2">
    <property type="entry name" value="D-AMINOACID AMINOTRANSFERASE-LIKE PLP-DEPENDENT ENZYMES SUPERFAMILY PROTEIN"/>
    <property type="match status" value="1"/>
</dbReference>
<keyword evidence="2" id="KW-1185">Reference proteome</keyword>
<dbReference type="PANTHER" id="PTHR47703">
    <property type="entry name" value="D-AMINOACID AMINOTRANSFERASE-LIKE PLP-DEPENDENT ENZYMES SUPERFAMILY PROTEIN"/>
    <property type="match status" value="1"/>
</dbReference>
<dbReference type="EMBL" id="KZ502638">
    <property type="protein sequence ID" value="PKU75159.1"/>
    <property type="molecule type" value="Genomic_DNA"/>
</dbReference>
<evidence type="ECO:0000313" key="2">
    <source>
        <dbReference type="Proteomes" id="UP000233837"/>
    </source>
</evidence>
<name>A0A2I0WHL6_9ASPA</name>
<organism evidence="1 2">
    <name type="scientific">Dendrobium catenatum</name>
    <dbReference type="NCBI Taxonomy" id="906689"/>
    <lineage>
        <taxon>Eukaryota</taxon>
        <taxon>Viridiplantae</taxon>
        <taxon>Streptophyta</taxon>
        <taxon>Embryophyta</taxon>
        <taxon>Tracheophyta</taxon>
        <taxon>Spermatophyta</taxon>
        <taxon>Magnoliopsida</taxon>
        <taxon>Liliopsida</taxon>
        <taxon>Asparagales</taxon>
        <taxon>Orchidaceae</taxon>
        <taxon>Epidendroideae</taxon>
        <taxon>Malaxideae</taxon>
        <taxon>Dendrobiinae</taxon>
        <taxon>Dendrobium</taxon>
    </lineage>
</organism>